<feature type="compositionally biased region" description="Basic and acidic residues" evidence="1">
    <location>
        <begin position="384"/>
        <end position="401"/>
    </location>
</feature>
<feature type="region of interest" description="Disordered" evidence="1">
    <location>
        <begin position="374"/>
        <end position="401"/>
    </location>
</feature>
<proteinExistence type="predicted"/>
<dbReference type="PANTHER" id="PTHR40465">
    <property type="entry name" value="CHROMOSOME 1, WHOLE GENOME SHOTGUN SEQUENCE"/>
    <property type="match status" value="1"/>
</dbReference>
<accession>A0A8H3GMV2</accession>
<feature type="transmembrane region" description="Helical" evidence="2">
    <location>
        <begin position="205"/>
        <end position="228"/>
    </location>
</feature>
<keyword evidence="2" id="KW-0472">Membrane</keyword>
<gene>
    <name evidence="4" type="ORF">RDB_LOCUS83913</name>
</gene>
<evidence type="ECO:0000259" key="3">
    <source>
        <dbReference type="Pfam" id="PF20152"/>
    </source>
</evidence>
<dbReference type="PANTHER" id="PTHR40465:SF1">
    <property type="entry name" value="DUF6534 DOMAIN-CONTAINING PROTEIN"/>
    <property type="match status" value="1"/>
</dbReference>
<feature type="transmembrane region" description="Helical" evidence="2">
    <location>
        <begin position="28"/>
        <end position="51"/>
    </location>
</feature>
<dbReference type="Pfam" id="PF20152">
    <property type="entry name" value="DUF6534"/>
    <property type="match status" value="1"/>
</dbReference>
<dbReference type="AlphaFoldDB" id="A0A8H3GMV2"/>
<sequence>MPAPTLEELNEIAGPLLSANKSLNLGPFIVGLILDTMLLGILLMQCGAYVTLGKVDRPYLKGIVAYVLLMNIAISVYTWTWIYDLFVYNFGTYGLFLSLKYVSHILQAWGGSLLIDIPAPISHTRPLHLSSRQQLSQYYVLDSMTVIVVQAFFAIRAWKVANRNWLILGLIAAFALTAFGGGIGVKVMFMQVGSTLRAGDVKIPAYVWLFSTVVADLIITTVIMYYLITSRKTTGQKATDDVVTRLARVTFESQLPPTLIAIGLAIEYTIQYSSFIAIPFICVQAKFYGISLMHTLNSREVLKNIGSTMAAEDGDIEFAKRSQNTFWLSSRFTTAGDGARATKGDTHRHTQFTIMPEPRTRRVKAESIDTVSLKGVDLGDDDESRNSRSRDREAGVRKTSEIDLGDNGISVVDLDDVNAPPRRAGRGGEFKLASMGLGGGMSSLDPGR</sequence>
<protein>
    <recommendedName>
        <fullName evidence="3">DUF6534 domain-containing protein</fullName>
    </recommendedName>
</protein>
<feature type="domain" description="DUF6534" evidence="3">
    <location>
        <begin position="212"/>
        <end position="300"/>
    </location>
</feature>
<dbReference type="Proteomes" id="UP000663888">
    <property type="component" value="Unassembled WGS sequence"/>
</dbReference>
<evidence type="ECO:0000256" key="2">
    <source>
        <dbReference type="SAM" id="Phobius"/>
    </source>
</evidence>
<dbReference type="EMBL" id="CAJMWX010001050">
    <property type="protein sequence ID" value="CAE6458525.1"/>
    <property type="molecule type" value="Genomic_DNA"/>
</dbReference>
<feature type="transmembrane region" description="Helical" evidence="2">
    <location>
        <begin position="165"/>
        <end position="185"/>
    </location>
</feature>
<keyword evidence="2" id="KW-1133">Transmembrane helix</keyword>
<evidence type="ECO:0000313" key="4">
    <source>
        <dbReference type="EMBL" id="CAE6458525.1"/>
    </source>
</evidence>
<dbReference type="InterPro" id="IPR045339">
    <property type="entry name" value="DUF6534"/>
</dbReference>
<feature type="region of interest" description="Disordered" evidence="1">
    <location>
        <begin position="418"/>
        <end position="448"/>
    </location>
</feature>
<evidence type="ECO:0000313" key="5">
    <source>
        <dbReference type="Proteomes" id="UP000663888"/>
    </source>
</evidence>
<feature type="transmembrane region" description="Helical" evidence="2">
    <location>
        <begin position="63"/>
        <end position="82"/>
    </location>
</feature>
<organism evidence="4 5">
    <name type="scientific">Rhizoctonia solani</name>
    <dbReference type="NCBI Taxonomy" id="456999"/>
    <lineage>
        <taxon>Eukaryota</taxon>
        <taxon>Fungi</taxon>
        <taxon>Dikarya</taxon>
        <taxon>Basidiomycota</taxon>
        <taxon>Agaricomycotina</taxon>
        <taxon>Agaricomycetes</taxon>
        <taxon>Cantharellales</taxon>
        <taxon>Ceratobasidiaceae</taxon>
        <taxon>Rhizoctonia</taxon>
    </lineage>
</organism>
<comment type="caution">
    <text evidence="4">The sequence shown here is derived from an EMBL/GenBank/DDBJ whole genome shotgun (WGS) entry which is preliminary data.</text>
</comment>
<reference evidence="4" key="1">
    <citation type="submission" date="2021-01" db="EMBL/GenBank/DDBJ databases">
        <authorList>
            <person name="Kaushik A."/>
        </authorList>
    </citation>
    <scope>NUCLEOTIDE SEQUENCE</scope>
    <source>
        <strain evidence="4">AG4-R118</strain>
    </source>
</reference>
<evidence type="ECO:0000256" key="1">
    <source>
        <dbReference type="SAM" id="MobiDB-lite"/>
    </source>
</evidence>
<feature type="transmembrane region" description="Helical" evidence="2">
    <location>
        <begin position="138"/>
        <end position="158"/>
    </location>
</feature>
<keyword evidence="2" id="KW-0812">Transmembrane</keyword>
<name>A0A8H3GMV2_9AGAM</name>